<dbReference type="SUPFAM" id="SSF53098">
    <property type="entry name" value="Ribonuclease H-like"/>
    <property type="match status" value="1"/>
</dbReference>
<dbReference type="EMBL" id="JAVTXN010000129">
    <property type="protein sequence ID" value="MDT9610706.1"/>
    <property type="molecule type" value="Genomic_DNA"/>
</dbReference>
<comment type="caution">
    <text evidence="3">The sequence shown here is derived from an EMBL/GenBank/DDBJ whole genome shotgun (WGS) entry which is preliminary data.</text>
</comment>
<accession>A0AAW8WS17</accession>
<dbReference type="PANTHER" id="PTHR46889:SF4">
    <property type="entry name" value="TRANSPOSASE INSO FOR INSERTION SEQUENCE ELEMENT IS911B-RELATED"/>
    <property type="match status" value="1"/>
</dbReference>
<evidence type="ECO:0000313" key="6">
    <source>
        <dbReference type="Proteomes" id="UP001253287"/>
    </source>
</evidence>
<dbReference type="InterPro" id="IPR048020">
    <property type="entry name" value="Transpos_IS3"/>
</dbReference>
<feature type="domain" description="Integrase catalytic" evidence="2">
    <location>
        <begin position="148"/>
        <end position="311"/>
    </location>
</feature>
<reference evidence="4" key="2">
    <citation type="submission" date="2024-06" db="EMBL/GenBank/DDBJ databases">
        <title>Vaginal Lactobacillus fatty acid response mechanisms reveal a metabolite-targeted strategy for bacterial vaginosis treatment.</title>
        <authorList>
            <person name="Zhu M."/>
            <person name="Blainey P.C."/>
            <person name="Bloom S.M."/>
            <person name="Kwon D.S."/>
        </authorList>
    </citation>
    <scope>NUCLEOTIDE SEQUENCE</scope>
    <source>
        <strain evidence="4">194_F1_1</strain>
    </source>
</reference>
<dbReference type="NCBIfam" id="NF033516">
    <property type="entry name" value="transpos_IS3"/>
    <property type="match status" value="1"/>
</dbReference>
<dbReference type="Pfam" id="PF13276">
    <property type="entry name" value="HTH_21"/>
    <property type="match status" value="1"/>
</dbReference>
<dbReference type="InterPro" id="IPR001584">
    <property type="entry name" value="Integrase_cat-core"/>
</dbReference>
<evidence type="ECO:0000313" key="5">
    <source>
        <dbReference type="EMBL" id="MES5149905.1"/>
    </source>
</evidence>
<dbReference type="InterPro" id="IPR050900">
    <property type="entry name" value="Transposase_IS3/IS150/IS904"/>
</dbReference>
<reference evidence="3" key="1">
    <citation type="submission" date="2023-08" db="EMBL/GenBank/DDBJ databases">
        <title>Lactobacillus from the Female Urinary Tract.</title>
        <authorList>
            <person name="Stegman N."/>
            <person name="Jackson B."/>
            <person name="Steiling M."/>
            <person name="Sedano C."/>
            <person name="Wolfe A."/>
            <person name="Putonti C."/>
        </authorList>
    </citation>
    <scope>NUCLEOTIDE SEQUENCE</scope>
    <source>
        <strain evidence="3">UMB5661</strain>
    </source>
</reference>
<gene>
    <name evidence="4" type="ORF">ABVC42_02705</name>
    <name evidence="5" type="ORF">ABVC42_08250</name>
    <name evidence="3" type="ORF">RON39_11530</name>
</gene>
<dbReference type="InterPro" id="IPR025948">
    <property type="entry name" value="HTH-like_dom"/>
</dbReference>
<dbReference type="EMBL" id="JBETVU010000012">
    <property type="protein sequence ID" value="MES5149905.1"/>
    <property type="molecule type" value="Genomic_DNA"/>
</dbReference>
<proteinExistence type="predicted"/>
<dbReference type="Proteomes" id="UP001434419">
    <property type="component" value="Unassembled WGS sequence"/>
</dbReference>
<evidence type="ECO:0000313" key="7">
    <source>
        <dbReference type="Proteomes" id="UP001434419"/>
    </source>
</evidence>
<dbReference type="GO" id="GO:0003676">
    <property type="term" value="F:nucleic acid binding"/>
    <property type="evidence" value="ECO:0007669"/>
    <property type="project" value="InterPro"/>
</dbReference>
<keyword evidence="7" id="KW-1185">Reference proteome</keyword>
<dbReference type="PANTHER" id="PTHR46889">
    <property type="entry name" value="TRANSPOSASE INSF FOR INSERTION SEQUENCE IS3B-RELATED"/>
    <property type="match status" value="1"/>
</dbReference>
<dbReference type="Proteomes" id="UP001253287">
    <property type="component" value="Unassembled WGS sequence"/>
</dbReference>
<dbReference type="AlphaFoldDB" id="A0AAW8WS17"/>
<dbReference type="EMBL" id="JBETVU010000012">
    <property type="protein sequence ID" value="MES5148843.1"/>
    <property type="molecule type" value="Genomic_DNA"/>
</dbReference>
<dbReference type="PROSITE" id="PS50994">
    <property type="entry name" value="INTEGRASE"/>
    <property type="match status" value="1"/>
</dbReference>
<dbReference type="InterPro" id="IPR012337">
    <property type="entry name" value="RNaseH-like_sf"/>
</dbReference>
<dbReference type="Gene3D" id="3.30.420.10">
    <property type="entry name" value="Ribonuclease H-like superfamily/Ribonuclease H"/>
    <property type="match status" value="1"/>
</dbReference>
<dbReference type="GO" id="GO:0015074">
    <property type="term" value="P:DNA integration"/>
    <property type="evidence" value="ECO:0007669"/>
    <property type="project" value="InterPro"/>
</dbReference>
<protein>
    <submittedName>
        <fullName evidence="3">IS3 family transposase</fullName>
    </submittedName>
</protein>
<organism evidence="3 6">
    <name type="scientific">Lactobacillus crispatus</name>
    <dbReference type="NCBI Taxonomy" id="47770"/>
    <lineage>
        <taxon>Bacteria</taxon>
        <taxon>Bacillati</taxon>
        <taxon>Bacillota</taxon>
        <taxon>Bacilli</taxon>
        <taxon>Lactobacillales</taxon>
        <taxon>Lactobacillaceae</taxon>
        <taxon>Lactobacillus</taxon>
    </lineage>
</organism>
<evidence type="ECO:0000259" key="2">
    <source>
        <dbReference type="PROSITE" id="PS50994"/>
    </source>
</evidence>
<dbReference type="InterPro" id="IPR036397">
    <property type="entry name" value="RNaseH_sf"/>
</dbReference>
<dbReference type="RefSeq" id="WP_005727838.1">
    <property type="nucleotide sequence ID" value="NZ_CAZZQD010000001.1"/>
</dbReference>
<sequence length="348" mass="40948">MLAGQPRYRQAAIKRRWKQETYQLIHDCHQKYNWKIDLMCKWAKIARSAYYKYFDPKRKPSKREERDKKIEAKIIEITKSNNSLFGTEKMTMAVNRQMSDEKPVYHKTVYRLMCINGIRSQKPRYQKLKFKHTTPEKTAENKLKRDFNASRPNEKWCTDITEVVAANLPKAYLCTVFDLYDRYPVGYAISKRNDTALVQAAYKQAVKAYPNAHPLFHSDRGFQFTRAPFQNQLEDQGMTQSMSRVGCCIDNGPMEGWQGIIKEMRVILHPQVASYDELNDSICKTIDYYINEDPQKRFNGLTAGEMRKEAMKGNIKNCPIAPNHRIEKYWQKIHEKKIREAKKSSADY</sequence>
<dbReference type="Pfam" id="PF00665">
    <property type="entry name" value="rve"/>
    <property type="match status" value="1"/>
</dbReference>
<evidence type="ECO:0000256" key="1">
    <source>
        <dbReference type="ARBA" id="ARBA00002286"/>
    </source>
</evidence>
<evidence type="ECO:0000313" key="3">
    <source>
        <dbReference type="EMBL" id="MDT9610706.1"/>
    </source>
</evidence>
<evidence type="ECO:0000313" key="4">
    <source>
        <dbReference type="EMBL" id="MES5148843.1"/>
    </source>
</evidence>
<comment type="function">
    <text evidence="1">Involved in the transposition of the insertion sequence.</text>
</comment>
<name>A0AAW8WS17_9LACO</name>